<dbReference type="HOGENOM" id="CLU_934623_0_0_1"/>
<dbReference type="InterPro" id="IPR023339">
    <property type="entry name" value="CVC"/>
</dbReference>
<keyword evidence="5 9" id="KW-0238">DNA-binding</keyword>
<dbReference type="Proteomes" id="UP000014760">
    <property type="component" value="Unassembled WGS sequence"/>
</dbReference>
<dbReference type="EMBL" id="KB299712">
    <property type="protein sequence ID" value="ELU07641.1"/>
    <property type="molecule type" value="Genomic_DNA"/>
</dbReference>
<dbReference type="Gene3D" id="1.10.10.60">
    <property type="entry name" value="Homeodomain-like"/>
    <property type="match status" value="2"/>
</dbReference>
<dbReference type="InterPro" id="IPR001356">
    <property type="entry name" value="HD"/>
</dbReference>
<organism evidence="14">
    <name type="scientific">Capitella teleta</name>
    <name type="common">Polychaete worm</name>
    <dbReference type="NCBI Taxonomy" id="283909"/>
    <lineage>
        <taxon>Eukaryota</taxon>
        <taxon>Metazoa</taxon>
        <taxon>Spiralia</taxon>
        <taxon>Lophotrochozoa</taxon>
        <taxon>Annelida</taxon>
        <taxon>Polychaeta</taxon>
        <taxon>Sedentaria</taxon>
        <taxon>Scolecida</taxon>
        <taxon>Capitellidae</taxon>
        <taxon>Capitella</taxon>
    </lineage>
</organism>
<feature type="region of interest" description="Disordered" evidence="11">
    <location>
        <begin position="256"/>
        <end position="298"/>
    </location>
</feature>
<dbReference type="PROSITE" id="PS50071">
    <property type="entry name" value="HOMEOBOX_2"/>
    <property type="match status" value="1"/>
</dbReference>
<evidence type="ECO:0000256" key="8">
    <source>
        <dbReference type="ARBA" id="ARBA00023242"/>
    </source>
</evidence>
<accession>R7UWA1</accession>
<feature type="domain" description="CVC" evidence="13">
    <location>
        <begin position="123"/>
        <end position="177"/>
    </location>
</feature>
<dbReference type="GO" id="GO:0005634">
    <property type="term" value="C:nucleus"/>
    <property type="evidence" value="ECO:0007669"/>
    <property type="project" value="UniProtKB-SubCell"/>
</dbReference>
<reference evidence="15" key="3">
    <citation type="submission" date="2015-06" db="UniProtKB">
        <authorList>
            <consortium name="EnsemblMetazoa"/>
        </authorList>
    </citation>
    <scope>IDENTIFICATION</scope>
</reference>
<keyword evidence="4" id="KW-0805">Transcription regulation</keyword>
<evidence type="ECO:0000313" key="16">
    <source>
        <dbReference type="Proteomes" id="UP000014760"/>
    </source>
</evidence>
<dbReference type="FunFam" id="1.10.10.60:FF:000065">
    <property type="entry name" value="Visual system homeobox 1"/>
    <property type="match status" value="1"/>
</dbReference>
<evidence type="ECO:0000256" key="5">
    <source>
        <dbReference type="ARBA" id="ARBA00023125"/>
    </source>
</evidence>
<dbReference type="PANTHER" id="PTHR46892">
    <property type="entry name" value="VISUAL SYSTEM HOMEOBOX 2"/>
    <property type="match status" value="1"/>
</dbReference>
<evidence type="ECO:0000259" key="13">
    <source>
        <dbReference type="PROSITE" id="PS51496"/>
    </source>
</evidence>
<evidence type="ECO:0000256" key="3">
    <source>
        <dbReference type="ARBA" id="ARBA00022473"/>
    </source>
</evidence>
<name>R7UWA1_CAPTE</name>
<protein>
    <recommendedName>
        <fullName evidence="17">Homeobox protein CHX10</fullName>
    </recommendedName>
</protein>
<keyword evidence="8 9" id="KW-0539">Nucleus</keyword>
<evidence type="ECO:0000256" key="10">
    <source>
        <dbReference type="RuleBase" id="RU000682"/>
    </source>
</evidence>
<dbReference type="EnsemblMetazoa" id="CapteT227181">
    <property type="protein sequence ID" value="CapteP227181"/>
    <property type="gene ID" value="CapteG227181"/>
</dbReference>
<feature type="region of interest" description="Disordered" evidence="11">
    <location>
        <begin position="181"/>
        <end position="225"/>
    </location>
</feature>
<evidence type="ECO:0000256" key="4">
    <source>
        <dbReference type="ARBA" id="ARBA00023015"/>
    </source>
</evidence>
<dbReference type="SUPFAM" id="SSF46689">
    <property type="entry name" value="Homeodomain-like"/>
    <property type="match status" value="1"/>
</dbReference>
<dbReference type="GO" id="GO:1990837">
    <property type="term" value="F:sequence-specific double-stranded DNA binding"/>
    <property type="evidence" value="ECO:0007669"/>
    <property type="project" value="TreeGrafter"/>
</dbReference>
<sequence length="298" mass="33989">MKRLCPIAFWEHGDEESYVGRGGMSKRKKKKRRHRTIFTSYQLEELEKAFKDAHYPDVYQREVLSLKTDLPEDRIQVWFQNRRAKWRKTEKTWGKSSIMAEYGLYGAMVWFQNRRAKWRKTEKTWGRGSIMAEYGLYGAMVRHSLPLPDSIVKSATDGGVVDSSAPWLLSMHKKSIEAAHKLKEEDDDPGSPGQPEVTLPTRPESPHETPTGKPSLDKEEMRSESIASLRAKAVSYSAMMLHGGLSHFKQHQDMVLDLGQKTNNNESLKLPASECSSFDPPKDNGDEDSDTESLDLTN</sequence>
<dbReference type="PANTHER" id="PTHR46892:SF3">
    <property type="entry name" value="VISUAL SYSTEM HOMEOBOX 2"/>
    <property type="match status" value="1"/>
</dbReference>
<evidence type="ECO:0000256" key="9">
    <source>
        <dbReference type="PROSITE-ProRule" id="PRU00108"/>
    </source>
</evidence>
<dbReference type="OrthoDB" id="6159439at2759"/>
<feature type="compositionally biased region" description="Acidic residues" evidence="11">
    <location>
        <begin position="285"/>
        <end position="298"/>
    </location>
</feature>
<comment type="similarity">
    <text evidence="2">Belongs to the paired homeobox family.</text>
</comment>
<evidence type="ECO:0008006" key="17">
    <source>
        <dbReference type="Google" id="ProtNLM"/>
    </source>
</evidence>
<evidence type="ECO:0000256" key="7">
    <source>
        <dbReference type="ARBA" id="ARBA00023163"/>
    </source>
</evidence>
<dbReference type="InterPro" id="IPR017970">
    <property type="entry name" value="Homeobox_CS"/>
</dbReference>
<gene>
    <name evidence="14" type="ORF">CAPTEDRAFT_227181</name>
</gene>
<keyword evidence="3" id="KW-0217">Developmental protein</keyword>
<dbReference type="CDD" id="cd00086">
    <property type="entry name" value="homeodomain"/>
    <property type="match status" value="1"/>
</dbReference>
<dbReference type="PROSITE" id="PS51496">
    <property type="entry name" value="CVC"/>
    <property type="match status" value="1"/>
</dbReference>
<keyword evidence="6 9" id="KW-0371">Homeobox</keyword>
<dbReference type="Pfam" id="PF00046">
    <property type="entry name" value="Homeodomain"/>
    <property type="match status" value="1"/>
</dbReference>
<dbReference type="InterPro" id="IPR052294">
    <property type="entry name" value="VSX_homeobox_regulators"/>
</dbReference>
<evidence type="ECO:0000256" key="2">
    <source>
        <dbReference type="ARBA" id="ARBA00005733"/>
    </source>
</evidence>
<keyword evidence="16" id="KW-1185">Reference proteome</keyword>
<dbReference type="EMBL" id="AMQN01006997">
    <property type="status" value="NOT_ANNOTATED_CDS"/>
    <property type="molecule type" value="Genomic_DNA"/>
</dbReference>
<dbReference type="InterPro" id="IPR009057">
    <property type="entry name" value="Homeodomain-like_sf"/>
</dbReference>
<reference evidence="14 16" key="2">
    <citation type="journal article" date="2013" name="Nature">
        <title>Insights into bilaterian evolution from three spiralian genomes.</title>
        <authorList>
            <person name="Simakov O."/>
            <person name="Marletaz F."/>
            <person name="Cho S.J."/>
            <person name="Edsinger-Gonzales E."/>
            <person name="Havlak P."/>
            <person name="Hellsten U."/>
            <person name="Kuo D.H."/>
            <person name="Larsson T."/>
            <person name="Lv J."/>
            <person name="Arendt D."/>
            <person name="Savage R."/>
            <person name="Osoegawa K."/>
            <person name="de Jong P."/>
            <person name="Grimwood J."/>
            <person name="Chapman J.A."/>
            <person name="Shapiro H."/>
            <person name="Aerts A."/>
            <person name="Otillar R.P."/>
            <person name="Terry A.Y."/>
            <person name="Boore J.L."/>
            <person name="Grigoriev I.V."/>
            <person name="Lindberg D.R."/>
            <person name="Seaver E.C."/>
            <person name="Weisblat D.A."/>
            <person name="Putnam N.H."/>
            <person name="Rokhsar D.S."/>
        </authorList>
    </citation>
    <scope>NUCLEOTIDE SEQUENCE</scope>
    <source>
        <strain evidence="14 16">I ESC-2004</strain>
    </source>
</reference>
<dbReference type="OMA" id="VQDGFPM"/>
<dbReference type="PROSITE" id="PS00027">
    <property type="entry name" value="HOMEOBOX_1"/>
    <property type="match status" value="1"/>
</dbReference>
<evidence type="ECO:0000313" key="14">
    <source>
        <dbReference type="EMBL" id="ELU07641.1"/>
    </source>
</evidence>
<comment type="subcellular location">
    <subcellularLocation>
        <location evidence="1 9 10">Nucleus</location>
    </subcellularLocation>
</comment>
<keyword evidence="7" id="KW-0804">Transcription</keyword>
<reference evidence="16" key="1">
    <citation type="submission" date="2012-12" db="EMBL/GenBank/DDBJ databases">
        <authorList>
            <person name="Hellsten U."/>
            <person name="Grimwood J."/>
            <person name="Chapman J.A."/>
            <person name="Shapiro H."/>
            <person name="Aerts A."/>
            <person name="Otillar R.P."/>
            <person name="Terry A.Y."/>
            <person name="Boore J.L."/>
            <person name="Simakov O."/>
            <person name="Marletaz F."/>
            <person name="Cho S.-J."/>
            <person name="Edsinger-Gonzales E."/>
            <person name="Havlak P."/>
            <person name="Kuo D.-H."/>
            <person name="Larsson T."/>
            <person name="Lv J."/>
            <person name="Arendt D."/>
            <person name="Savage R."/>
            <person name="Osoegawa K."/>
            <person name="de Jong P."/>
            <person name="Lindberg D.R."/>
            <person name="Seaver E.C."/>
            <person name="Weisblat D.A."/>
            <person name="Putnam N.H."/>
            <person name="Grigoriev I.V."/>
            <person name="Rokhsar D.S."/>
        </authorList>
    </citation>
    <scope>NUCLEOTIDE SEQUENCE</scope>
    <source>
        <strain evidence="16">I ESC-2004</strain>
    </source>
</reference>
<evidence type="ECO:0000259" key="12">
    <source>
        <dbReference type="PROSITE" id="PS50071"/>
    </source>
</evidence>
<dbReference type="AlphaFoldDB" id="R7UWA1"/>
<evidence type="ECO:0000256" key="1">
    <source>
        <dbReference type="ARBA" id="ARBA00004123"/>
    </source>
</evidence>
<feature type="DNA-binding region" description="Homeobox" evidence="9">
    <location>
        <begin position="31"/>
        <end position="90"/>
    </location>
</feature>
<dbReference type="SMART" id="SM00389">
    <property type="entry name" value="HOX"/>
    <property type="match status" value="1"/>
</dbReference>
<dbReference type="GO" id="GO:0000981">
    <property type="term" value="F:DNA-binding transcription factor activity, RNA polymerase II-specific"/>
    <property type="evidence" value="ECO:0007669"/>
    <property type="project" value="InterPro"/>
</dbReference>
<feature type="domain" description="Homeobox" evidence="12">
    <location>
        <begin position="29"/>
        <end position="89"/>
    </location>
</feature>
<evidence type="ECO:0000313" key="15">
    <source>
        <dbReference type="EnsemblMetazoa" id="CapteP227181"/>
    </source>
</evidence>
<proteinExistence type="inferred from homology"/>
<evidence type="ECO:0000256" key="6">
    <source>
        <dbReference type="ARBA" id="ARBA00023155"/>
    </source>
</evidence>
<evidence type="ECO:0000256" key="11">
    <source>
        <dbReference type="SAM" id="MobiDB-lite"/>
    </source>
</evidence>